<dbReference type="EMBL" id="JAGTPW010000069">
    <property type="protein sequence ID" value="MBR8646119.1"/>
    <property type="molecule type" value="Genomic_DNA"/>
</dbReference>
<organism evidence="1 2">
    <name type="scientific">Peribacillus frigoritolerans</name>
    <dbReference type="NCBI Taxonomy" id="450367"/>
    <lineage>
        <taxon>Bacteria</taxon>
        <taxon>Bacillati</taxon>
        <taxon>Bacillota</taxon>
        <taxon>Bacilli</taxon>
        <taxon>Bacillales</taxon>
        <taxon>Bacillaceae</taxon>
        <taxon>Peribacillus</taxon>
    </lineage>
</organism>
<protein>
    <submittedName>
        <fullName evidence="1">Uncharacterized protein</fullName>
    </submittedName>
</protein>
<name>A0A941FL55_9BACI</name>
<evidence type="ECO:0000313" key="2">
    <source>
        <dbReference type="Proteomes" id="UP000680045"/>
    </source>
</evidence>
<proteinExistence type="predicted"/>
<sequence length="69" mass="7725">MEPLLNKANKGNSSEIQLTTEYFNELFGMSSDVKFKRHIITSEGKTDPALICTLIYSEVLVDVKNCGNQ</sequence>
<dbReference type="AlphaFoldDB" id="A0A941FL55"/>
<reference evidence="1" key="1">
    <citation type="submission" date="2021-04" db="EMBL/GenBank/DDBJ databases">
        <title>Whole genome sequencing of Enterococci isolates from hospitalized patients.</title>
        <authorList>
            <person name="Ogoti B.M."/>
            <person name="Onyambu F.G."/>
        </authorList>
    </citation>
    <scope>NUCLEOTIDE SEQUENCE</scope>
    <source>
        <strain evidence="1">242</strain>
    </source>
</reference>
<comment type="caution">
    <text evidence="1">The sequence shown here is derived from an EMBL/GenBank/DDBJ whole genome shotgun (WGS) entry which is preliminary data.</text>
</comment>
<gene>
    <name evidence="1" type="ORF">KEH51_26235</name>
</gene>
<accession>A0A941FL55</accession>
<dbReference type="Proteomes" id="UP000680045">
    <property type="component" value="Unassembled WGS sequence"/>
</dbReference>
<evidence type="ECO:0000313" key="1">
    <source>
        <dbReference type="EMBL" id="MBR8646119.1"/>
    </source>
</evidence>